<protein>
    <submittedName>
        <fullName evidence="2">Pyridine nucleotide-disulfide oxidoreductase</fullName>
    </submittedName>
</protein>
<evidence type="ECO:0000256" key="1">
    <source>
        <dbReference type="ARBA" id="ARBA00023002"/>
    </source>
</evidence>
<name>A0A5N5E9N2_RHOER</name>
<keyword evidence="1" id="KW-0560">Oxidoreductase</keyword>
<organism evidence="2 3">
    <name type="scientific">Rhodococcus erythropolis</name>
    <name type="common">Arthrobacter picolinophilus</name>
    <dbReference type="NCBI Taxonomy" id="1833"/>
    <lineage>
        <taxon>Bacteria</taxon>
        <taxon>Bacillati</taxon>
        <taxon>Actinomycetota</taxon>
        <taxon>Actinomycetes</taxon>
        <taxon>Mycobacteriales</taxon>
        <taxon>Nocardiaceae</taxon>
        <taxon>Rhodococcus</taxon>
        <taxon>Rhodococcus erythropolis group</taxon>
    </lineage>
</organism>
<dbReference type="NCBIfam" id="NF040505">
    <property type="entry name" value="ArsO_flavin_mono"/>
    <property type="match status" value="1"/>
</dbReference>
<sequence>MNSQGTPITVDVVVIGGGQAGMAAGYYLRRSGRDFVILDAETAPGGSWQHYWDSLHLFSPAEYSSLPGWPMPGWSPGFPPASHVVDYLTAYETRYDLPVRRPVRVTSVTRSGDGYLVESDHGSWFARAVVNTTGTWRQPFWPIYPGIREFTGTQIHTTSYRSPTPFAGSKVAVVGGGNSAAQIVAEVSTVAETLWLTSREPRFLPDDVDGRILFDVAREHAREIASGETDSGGIAGLGDIVMVPPVKAARERGVMVAHPMFDRLTVTGLGFGDHVEPVDAIIWCTGFRPALRHLQPLGLRDGDTGRIELDGAHVADEPGLIFLGYGDWTGPASATLIGVGRTARDAITALDDDLFTVPAI</sequence>
<dbReference type="SUPFAM" id="SSF51905">
    <property type="entry name" value="FAD/NAD(P)-binding domain"/>
    <property type="match status" value="2"/>
</dbReference>
<proteinExistence type="predicted"/>
<dbReference type="PANTHER" id="PTHR43539">
    <property type="entry name" value="FLAVIN-BINDING MONOOXYGENASE-LIKE PROTEIN (AFU_ORTHOLOGUE AFUA_4G09220)"/>
    <property type="match status" value="1"/>
</dbReference>
<comment type="caution">
    <text evidence="2">The sequence shown here is derived from an EMBL/GenBank/DDBJ whole genome shotgun (WGS) entry which is preliminary data.</text>
</comment>
<reference evidence="2 3" key="1">
    <citation type="journal article" date="2017" name="Poromechanics V (2013)">
        <title>Genomic Characterization of the Arsenic-Tolerant Actinobacterium, &lt;i&gt;Rhodococcus erythropolis&lt;/i&gt; S43.</title>
        <authorList>
            <person name="Retamal-Morales G."/>
            <person name="Mehnert M."/>
            <person name="Schwabe R."/>
            <person name="Tischler D."/>
            <person name="Schloemann M."/>
            <person name="Levican G.J."/>
        </authorList>
    </citation>
    <scope>NUCLEOTIDE SEQUENCE [LARGE SCALE GENOMIC DNA]</scope>
    <source>
        <strain evidence="2 3">S43</strain>
    </source>
</reference>
<dbReference type="PANTHER" id="PTHR43539:SF78">
    <property type="entry name" value="FLAVIN-CONTAINING MONOOXYGENASE"/>
    <property type="match status" value="1"/>
</dbReference>
<accession>A0A5N5E9N2</accession>
<dbReference type="Proteomes" id="UP000325576">
    <property type="component" value="Unassembled WGS sequence"/>
</dbReference>
<dbReference type="InterPro" id="IPR036188">
    <property type="entry name" value="FAD/NAD-bd_sf"/>
</dbReference>
<dbReference type="GO" id="GO:0004497">
    <property type="term" value="F:monooxygenase activity"/>
    <property type="evidence" value="ECO:0007669"/>
    <property type="project" value="TreeGrafter"/>
</dbReference>
<evidence type="ECO:0000313" key="3">
    <source>
        <dbReference type="Proteomes" id="UP000325576"/>
    </source>
</evidence>
<dbReference type="InterPro" id="IPR050982">
    <property type="entry name" value="Auxin_biosynth/cation_transpt"/>
</dbReference>
<dbReference type="EMBL" id="MRBO01000037">
    <property type="protein sequence ID" value="KAB2587199.1"/>
    <property type="molecule type" value="Genomic_DNA"/>
</dbReference>
<gene>
    <name evidence="2" type="ORF">BS297_01350</name>
</gene>
<dbReference type="PRINTS" id="PR00368">
    <property type="entry name" value="FADPNR"/>
</dbReference>
<dbReference type="AlphaFoldDB" id="A0A5N5E9N2"/>
<evidence type="ECO:0000313" key="2">
    <source>
        <dbReference type="EMBL" id="KAB2587199.1"/>
    </source>
</evidence>
<dbReference type="Gene3D" id="3.50.50.60">
    <property type="entry name" value="FAD/NAD(P)-binding domain"/>
    <property type="match status" value="1"/>
</dbReference>
<dbReference type="GO" id="GO:0050660">
    <property type="term" value="F:flavin adenine dinucleotide binding"/>
    <property type="evidence" value="ECO:0007669"/>
    <property type="project" value="TreeGrafter"/>
</dbReference>
<dbReference type="Pfam" id="PF13738">
    <property type="entry name" value="Pyr_redox_3"/>
    <property type="match status" value="1"/>
</dbReference>
<dbReference type="PRINTS" id="PR00469">
    <property type="entry name" value="PNDRDTASEII"/>
</dbReference>